<dbReference type="Proteomes" id="UP000008177">
    <property type="component" value="Unplaced contigs"/>
</dbReference>
<name>G2Y609_BOTF4</name>
<organism evidence="2 3">
    <name type="scientific">Botryotinia fuckeliana (strain T4)</name>
    <name type="common">Noble rot fungus</name>
    <name type="synonym">Botrytis cinerea</name>
    <dbReference type="NCBI Taxonomy" id="999810"/>
    <lineage>
        <taxon>Eukaryota</taxon>
        <taxon>Fungi</taxon>
        <taxon>Dikarya</taxon>
        <taxon>Ascomycota</taxon>
        <taxon>Pezizomycotina</taxon>
        <taxon>Leotiomycetes</taxon>
        <taxon>Helotiales</taxon>
        <taxon>Sclerotiniaceae</taxon>
        <taxon>Botrytis</taxon>
    </lineage>
</organism>
<protein>
    <submittedName>
        <fullName evidence="2">Uncharacterized protein</fullName>
    </submittedName>
</protein>
<gene>
    <name evidence="2" type="ORF">BofuT4_uP110740.1</name>
</gene>
<evidence type="ECO:0000256" key="1">
    <source>
        <dbReference type="SAM" id="MobiDB-lite"/>
    </source>
</evidence>
<sequence>MCAEHIHRLKKTVISNLHLNTMKLADSRESSAPNMDYRTHLTGLSGY</sequence>
<dbReference type="InParanoid" id="G2Y609"/>
<evidence type="ECO:0000313" key="2">
    <source>
        <dbReference type="EMBL" id="CCD48061.1"/>
    </source>
</evidence>
<proteinExistence type="predicted"/>
<accession>G2Y609</accession>
<dbReference type="EMBL" id="FQ790291">
    <property type="protein sequence ID" value="CCD48061.1"/>
    <property type="molecule type" value="Genomic_DNA"/>
</dbReference>
<feature type="region of interest" description="Disordered" evidence="1">
    <location>
        <begin position="28"/>
        <end position="47"/>
    </location>
</feature>
<dbReference type="AlphaFoldDB" id="G2Y609"/>
<evidence type="ECO:0000313" key="3">
    <source>
        <dbReference type="Proteomes" id="UP000008177"/>
    </source>
</evidence>
<reference evidence="3" key="1">
    <citation type="journal article" date="2011" name="PLoS Genet.">
        <title>Genomic analysis of the necrotrophic fungal pathogens Sclerotinia sclerotiorum and Botrytis cinerea.</title>
        <authorList>
            <person name="Amselem J."/>
            <person name="Cuomo C.A."/>
            <person name="van Kan J.A."/>
            <person name="Viaud M."/>
            <person name="Benito E.P."/>
            <person name="Couloux A."/>
            <person name="Coutinho P.M."/>
            <person name="de Vries R.P."/>
            <person name="Dyer P.S."/>
            <person name="Fillinger S."/>
            <person name="Fournier E."/>
            <person name="Gout L."/>
            <person name="Hahn M."/>
            <person name="Kohn L."/>
            <person name="Lapalu N."/>
            <person name="Plummer K.M."/>
            <person name="Pradier J.M."/>
            <person name="Quevillon E."/>
            <person name="Sharon A."/>
            <person name="Simon A."/>
            <person name="ten Have A."/>
            <person name="Tudzynski B."/>
            <person name="Tudzynski P."/>
            <person name="Wincker P."/>
            <person name="Andrew M."/>
            <person name="Anthouard V."/>
            <person name="Beever R.E."/>
            <person name="Beffa R."/>
            <person name="Benoit I."/>
            <person name="Bouzid O."/>
            <person name="Brault B."/>
            <person name="Chen Z."/>
            <person name="Choquer M."/>
            <person name="Collemare J."/>
            <person name="Cotton P."/>
            <person name="Danchin E.G."/>
            <person name="Da Silva C."/>
            <person name="Gautier A."/>
            <person name="Giraud C."/>
            <person name="Giraud T."/>
            <person name="Gonzalez C."/>
            <person name="Grossetete S."/>
            <person name="Guldener U."/>
            <person name="Henrissat B."/>
            <person name="Howlett B.J."/>
            <person name="Kodira C."/>
            <person name="Kretschmer M."/>
            <person name="Lappartient A."/>
            <person name="Leroch M."/>
            <person name="Levis C."/>
            <person name="Mauceli E."/>
            <person name="Neuveglise C."/>
            <person name="Oeser B."/>
            <person name="Pearson M."/>
            <person name="Poulain J."/>
            <person name="Poussereau N."/>
            <person name="Quesneville H."/>
            <person name="Rascle C."/>
            <person name="Schumacher J."/>
            <person name="Segurens B."/>
            <person name="Sexton A."/>
            <person name="Silva E."/>
            <person name="Sirven C."/>
            <person name="Soanes D.M."/>
            <person name="Talbot N.J."/>
            <person name="Templeton M."/>
            <person name="Yandava C."/>
            <person name="Yarden O."/>
            <person name="Zeng Q."/>
            <person name="Rollins J.A."/>
            <person name="Lebrun M.H."/>
            <person name="Dickman M."/>
        </authorList>
    </citation>
    <scope>NUCLEOTIDE SEQUENCE [LARGE SCALE GENOMIC DNA]</scope>
    <source>
        <strain evidence="3">T4</strain>
    </source>
</reference>
<dbReference type="HOGENOM" id="CLU_3175300_0_0_1"/>